<dbReference type="FunFam" id="1.10.630.10:FF:000024">
    <property type="entry name" value="Allene oxide synthase, chloroplastic"/>
    <property type="match status" value="1"/>
</dbReference>
<name>A0A7M1VLI8_SOLTU</name>
<comment type="cofactor">
    <cofactor evidence="5">
        <name>heme</name>
        <dbReference type="ChEBI" id="CHEBI:30413"/>
    </cofactor>
</comment>
<dbReference type="GO" id="GO:0004497">
    <property type="term" value="F:monooxygenase activity"/>
    <property type="evidence" value="ECO:0007669"/>
    <property type="project" value="InterPro"/>
</dbReference>
<dbReference type="Gene3D" id="1.10.630.10">
    <property type="entry name" value="Cytochrome P450"/>
    <property type="match status" value="1"/>
</dbReference>
<protein>
    <submittedName>
        <fullName evidence="6">9-divinyl ether synthase</fullName>
    </submittedName>
</protein>
<dbReference type="CDD" id="cd11071">
    <property type="entry name" value="CYP74"/>
    <property type="match status" value="1"/>
</dbReference>
<keyword evidence="4" id="KW-0456">Lyase</keyword>
<dbReference type="InterPro" id="IPR002403">
    <property type="entry name" value="Cyt_P450_E_grp-IV"/>
</dbReference>
<evidence type="ECO:0000256" key="4">
    <source>
        <dbReference type="ARBA" id="ARBA00023239"/>
    </source>
</evidence>
<dbReference type="GO" id="GO:0016829">
    <property type="term" value="F:lyase activity"/>
    <property type="evidence" value="ECO:0007669"/>
    <property type="project" value="UniProtKB-KW"/>
</dbReference>
<reference evidence="6" key="1">
    <citation type="journal article" date="2020" name="Sci. Rep.">
        <title>eQTL mapping of the 12S globulin cruciferin gene PGCRURSE5 as a novel candidate associated with starch content in potato tubers.</title>
        <authorList>
            <person name="Soltys-Kalina D."/>
            <person name="Szajko K."/>
            <person name="Stefanczyk E."/>
            <person name="Smyda-Dajmund P."/>
            <person name="Sliwka J."/>
            <person name="Marczewski W."/>
        </authorList>
    </citation>
    <scope>NUCLEOTIDE SEQUENCE</scope>
    <source>
        <tissue evidence="6">Tuber</tissue>
    </source>
</reference>
<dbReference type="InterPro" id="IPR001128">
    <property type="entry name" value="Cyt_P450"/>
</dbReference>
<dbReference type="GO" id="GO:0016705">
    <property type="term" value="F:oxidoreductase activity, acting on paired donors, with incorporation or reduction of molecular oxygen"/>
    <property type="evidence" value="ECO:0007669"/>
    <property type="project" value="InterPro"/>
</dbReference>
<evidence type="ECO:0000256" key="5">
    <source>
        <dbReference type="PIRSR" id="PIRSR602403-1"/>
    </source>
</evidence>
<proteinExistence type="evidence at transcript level"/>
<dbReference type="PANTHER" id="PTHR24286:SF253">
    <property type="entry name" value="9-DIVINYL ETHER SYNTHASE"/>
    <property type="match status" value="1"/>
</dbReference>
<keyword evidence="2 5" id="KW-0479">Metal-binding</keyword>
<dbReference type="PRINTS" id="PR00465">
    <property type="entry name" value="EP450IV"/>
</dbReference>
<dbReference type="GO" id="GO:0006631">
    <property type="term" value="P:fatty acid metabolic process"/>
    <property type="evidence" value="ECO:0007669"/>
    <property type="project" value="UniProtKB-ARBA"/>
</dbReference>
<evidence type="ECO:0000313" key="6">
    <source>
        <dbReference type="EMBL" id="QOS14432.1"/>
    </source>
</evidence>
<evidence type="ECO:0000256" key="2">
    <source>
        <dbReference type="ARBA" id="ARBA00022723"/>
    </source>
</evidence>
<gene>
    <name evidence="6" type="primary">LOC102588225</name>
</gene>
<keyword evidence="1 5" id="KW-0349">Heme</keyword>
<accession>A0A7M1VLI8</accession>
<feature type="binding site" description="axial binding residue" evidence="5">
    <location>
        <position position="431"/>
    </location>
    <ligand>
        <name>heme</name>
        <dbReference type="ChEBI" id="CHEBI:30413"/>
    </ligand>
    <ligandPart>
        <name>Fe</name>
        <dbReference type="ChEBI" id="CHEBI:18248"/>
    </ligandPart>
</feature>
<dbReference type="InterPro" id="IPR036396">
    <property type="entry name" value="Cyt_P450_sf"/>
</dbReference>
<keyword evidence="3 5" id="KW-0408">Iron</keyword>
<dbReference type="AlphaFoldDB" id="A0A7M1VLI8"/>
<evidence type="ECO:0000256" key="1">
    <source>
        <dbReference type="ARBA" id="ARBA00022617"/>
    </source>
</evidence>
<sequence length="482" mass="54747">MSSYSELSNLPIREIPGDYGFPIISAIKDRYDYFYNQGEDAWFHNKAEKYKSTVVKINMAPGPFTSNDYKLVAFLDANSFVCMFDNSLIDKTDTLGGTFKPGKEYYGGYRPVAFIDTKDPNHAALKGYILSAFAKRHNLFIPLFRNSLSDHLFNNLEKQVTEQGKSDFNALLPTMTFNFIFRLLCDQTNPSDTVLGAQGPEHLRKWLFPQLIPSLSAKKLPNIIEDTLFHNFLIPFCFIKSDYNKLVDAFSKSAVSILDEAERLGIKREEAVQNILFLVGINMFAGLNAFFPHLFRFVGEAGASLHTQLAKEIRTVIKEEGGAITLSAINKMSLVKSVVYETLRLRPPVPLQYGKAKKDFMVQSHDASYKINKGQFVVGYQPMASRDPKIFANPDEFVPDRFMNDGEKMLKHVLWSNGRETENPAPDNKQCPGKDLVHLLGRLILVEFFMRYDTFTVEITPLFRAPNVAFKTLTKASKYFSM</sequence>
<evidence type="ECO:0000256" key="3">
    <source>
        <dbReference type="ARBA" id="ARBA00023004"/>
    </source>
</evidence>
<dbReference type="EMBL" id="MT091972">
    <property type="protein sequence ID" value="QOS14432.1"/>
    <property type="molecule type" value="mRNA"/>
</dbReference>
<dbReference type="SUPFAM" id="SSF48264">
    <property type="entry name" value="Cytochrome P450"/>
    <property type="match status" value="1"/>
</dbReference>
<organism evidence="6">
    <name type="scientific">Solanum tuberosum</name>
    <name type="common">Potato</name>
    <dbReference type="NCBI Taxonomy" id="4113"/>
    <lineage>
        <taxon>Eukaryota</taxon>
        <taxon>Viridiplantae</taxon>
        <taxon>Streptophyta</taxon>
        <taxon>Embryophyta</taxon>
        <taxon>Tracheophyta</taxon>
        <taxon>Spermatophyta</taxon>
        <taxon>Magnoliopsida</taxon>
        <taxon>eudicotyledons</taxon>
        <taxon>Gunneridae</taxon>
        <taxon>Pentapetalae</taxon>
        <taxon>asterids</taxon>
        <taxon>lamiids</taxon>
        <taxon>Solanales</taxon>
        <taxon>Solanaceae</taxon>
        <taxon>Solanoideae</taxon>
        <taxon>Solaneae</taxon>
        <taxon>Solanum</taxon>
    </lineage>
</organism>
<dbReference type="PANTHER" id="PTHR24286">
    <property type="entry name" value="CYTOCHROME P450 26"/>
    <property type="match status" value="1"/>
</dbReference>
<dbReference type="GO" id="GO:0005506">
    <property type="term" value="F:iron ion binding"/>
    <property type="evidence" value="ECO:0007669"/>
    <property type="project" value="InterPro"/>
</dbReference>
<dbReference type="GO" id="GO:0020037">
    <property type="term" value="F:heme binding"/>
    <property type="evidence" value="ECO:0007669"/>
    <property type="project" value="InterPro"/>
</dbReference>
<dbReference type="Pfam" id="PF00067">
    <property type="entry name" value="p450"/>
    <property type="match status" value="1"/>
</dbReference>